<organism evidence="1 2">
    <name type="scientific">Mediterranea massiliensis</name>
    <dbReference type="NCBI Taxonomy" id="1841865"/>
    <lineage>
        <taxon>Bacteria</taxon>
        <taxon>Pseudomonadati</taxon>
        <taxon>Bacteroidota</taxon>
        <taxon>Bacteroidia</taxon>
        <taxon>Bacteroidales</taxon>
        <taxon>Bacteroidaceae</taxon>
        <taxon>Mediterranea</taxon>
    </lineage>
</organism>
<reference evidence="1" key="1">
    <citation type="journal article" date="2021" name="PeerJ">
        <title>Extensive microbial diversity within the chicken gut microbiome revealed by metagenomics and culture.</title>
        <authorList>
            <person name="Gilroy R."/>
            <person name="Ravi A."/>
            <person name="Getino M."/>
            <person name="Pursley I."/>
            <person name="Horton D.L."/>
            <person name="Alikhan N.F."/>
            <person name="Baker D."/>
            <person name="Gharbi K."/>
            <person name="Hall N."/>
            <person name="Watson M."/>
            <person name="Adriaenssens E.M."/>
            <person name="Foster-Nyarko E."/>
            <person name="Jarju S."/>
            <person name="Secka A."/>
            <person name="Antonio M."/>
            <person name="Oren A."/>
            <person name="Chaudhuri R.R."/>
            <person name="La Ragione R."/>
            <person name="Hildebrand F."/>
            <person name="Pallen M.J."/>
        </authorList>
    </citation>
    <scope>NUCLEOTIDE SEQUENCE</scope>
    <source>
        <strain evidence="1">CHK55-1828</strain>
    </source>
</reference>
<comment type="caution">
    <text evidence="1">The sequence shown here is derived from an EMBL/GenBank/DDBJ whole genome shotgun (WGS) entry which is preliminary data.</text>
</comment>
<gene>
    <name evidence="1" type="ORF">K8W02_03425</name>
</gene>
<name>A0A921HVV0_9BACT</name>
<proteinExistence type="predicted"/>
<protein>
    <recommendedName>
        <fullName evidence="3">Phosphoenolpyruvate carboxykinase</fullName>
    </recommendedName>
</protein>
<dbReference type="SUPFAM" id="SSF53795">
    <property type="entry name" value="PEP carboxykinase-like"/>
    <property type="match status" value="1"/>
</dbReference>
<evidence type="ECO:0000313" key="2">
    <source>
        <dbReference type="Proteomes" id="UP000717835"/>
    </source>
</evidence>
<reference evidence="1" key="2">
    <citation type="submission" date="2021-09" db="EMBL/GenBank/DDBJ databases">
        <authorList>
            <person name="Gilroy R."/>
        </authorList>
    </citation>
    <scope>NUCLEOTIDE SEQUENCE</scope>
    <source>
        <strain evidence="1">CHK55-1828</strain>
    </source>
</reference>
<dbReference type="Gene3D" id="3.40.50.300">
    <property type="entry name" value="P-loop containing nucleotide triphosphate hydrolases"/>
    <property type="match status" value="1"/>
</dbReference>
<dbReference type="InterPro" id="IPR027417">
    <property type="entry name" value="P-loop_NTPase"/>
</dbReference>
<evidence type="ECO:0008006" key="3">
    <source>
        <dbReference type="Google" id="ProtNLM"/>
    </source>
</evidence>
<dbReference type="Proteomes" id="UP000717835">
    <property type="component" value="Unassembled WGS sequence"/>
</dbReference>
<dbReference type="AlphaFoldDB" id="A0A921HVV0"/>
<dbReference type="EMBL" id="DYVX01000028">
    <property type="protein sequence ID" value="HJF91423.1"/>
    <property type="molecule type" value="Genomic_DNA"/>
</dbReference>
<evidence type="ECO:0000313" key="1">
    <source>
        <dbReference type="EMBL" id="HJF91423.1"/>
    </source>
</evidence>
<accession>A0A921HVV0</accession>
<dbReference type="RefSeq" id="WP_276826505.1">
    <property type="nucleotide sequence ID" value="NZ_CALUIP010000024.1"/>
</dbReference>
<sequence length="286" mass="32084">MIQDYLIAGFRLRMEGEPLVKAIEAIEGFKPFATEATGEAQIHLAWTEETAPDFTTKLYQTEQELTKNCFGRYEKGYLFATRYHAYDDHPLQIWVPQGANKACVHGNLDHNLLRFACWIAFGILIAPHKAVAIHTSAIVFRDKAVLFLGESGTGKSTHTRLWRENIAGATLLNDDSPIVRIHNGIPYVYGSPWSGKTPCYKTEMHELVGCVRLSQAPYNEIRKLNVMQAYAALHPSCPPDFAYDEKLYDSISEVLNDILTQVPVYHLACLPNAEAAHLSCKNIFGV</sequence>